<dbReference type="InterPro" id="IPR000073">
    <property type="entry name" value="AB_hydrolase_1"/>
</dbReference>
<dbReference type="InterPro" id="IPR029058">
    <property type="entry name" value="AB_hydrolase_fold"/>
</dbReference>
<dbReference type="OrthoDB" id="9760689at2"/>
<dbReference type="RefSeq" id="WP_009143345.1">
    <property type="nucleotide sequence ID" value="NZ_GL830989.1"/>
</dbReference>
<dbReference type="eggNOG" id="COG0596">
    <property type="taxonomic scope" value="Bacteria"/>
</dbReference>
<dbReference type="AlphaFoldDB" id="E8LKA7"/>
<dbReference type="Pfam" id="PF12697">
    <property type="entry name" value="Abhydrolase_6"/>
    <property type="match status" value="1"/>
</dbReference>
<evidence type="ECO:0000259" key="1">
    <source>
        <dbReference type="Pfam" id="PF12697"/>
    </source>
</evidence>
<dbReference type="PANTHER" id="PTHR43689:SF8">
    <property type="entry name" value="ALPHA_BETA-HYDROLASES SUPERFAMILY PROTEIN"/>
    <property type="match status" value="1"/>
</dbReference>
<dbReference type="PANTHER" id="PTHR43689">
    <property type="entry name" value="HYDROLASE"/>
    <property type="match status" value="1"/>
</dbReference>
<feature type="domain" description="AB hydrolase-1" evidence="1">
    <location>
        <begin position="22"/>
        <end position="250"/>
    </location>
</feature>
<reference evidence="2 3" key="1">
    <citation type="submission" date="2011-01" db="EMBL/GenBank/DDBJ databases">
        <authorList>
            <person name="Weinstock G."/>
            <person name="Sodergren E."/>
            <person name="Clifton S."/>
            <person name="Fulton L."/>
            <person name="Fulton B."/>
            <person name="Courtney L."/>
            <person name="Fronick C."/>
            <person name="Harrison M."/>
            <person name="Strong C."/>
            <person name="Farmer C."/>
            <person name="Delahaunty K."/>
            <person name="Markovic C."/>
            <person name="Hall O."/>
            <person name="Minx P."/>
            <person name="Tomlinson C."/>
            <person name="Mitreva M."/>
            <person name="Hou S."/>
            <person name="Chen J."/>
            <person name="Wollam A."/>
            <person name="Pepin K.H."/>
            <person name="Johnson M."/>
            <person name="Bhonagiri V."/>
            <person name="Zhang X."/>
            <person name="Suruliraj S."/>
            <person name="Warren W."/>
            <person name="Chinwalla A."/>
            <person name="Mardis E.R."/>
            <person name="Wilson R.K."/>
        </authorList>
    </citation>
    <scope>NUCLEOTIDE SEQUENCE [LARGE SCALE GENOMIC DNA]</scope>
    <source>
        <strain evidence="3">DSM 22608 / JCM 16073 / KCTC 15190 / YIT 12066</strain>
    </source>
</reference>
<protein>
    <submittedName>
        <fullName evidence="2">Putative carboxylesterase BioH</fullName>
    </submittedName>
</protein>
<gene>
    <name evidence="2" type="ORF">HMPREF9444_01145</name>
</gene>
<evidence type="ECO:0000313" key="2">
    <source>
        <dbReference type="EMBL" id="EFY07032.1"/>
    </source>
</evidence>
<dbReference type="Proteomes" id="UP000018458">
    <property type="component" value="Unassembled WGS sequence"/>
</dbReference>
<organism evidence="2 3">
    <name type="scientific">Succinatimonas hippei (strain DSM 22608 / JCM 16073 / KCTC 15190 / YIT 12066)</name>
    <dbReference type="NCBI Taxonomy" id="762983"/>
    <lineage>
        <taxon>Bacteria</taxon>
        <taxon>Pseudomonadati</taxon>
        <taxon>Pseudomonadota</taxon>
        <taxon>Gammaproteobacteria</taxon>
        <taxon>Aeromonadales</taxon>
        <taxon>Succinivibrionaceae</taxon>
        <taxon>Succinatimonas</taxon>
    </lineage>
</organism>
<dbReference type="HOGENOM" id="CLU_020336_50_1_6"/>
<dbReference type="Gene3D" id="3.40.50.1820">
    <property type="entry name" value="alpha/beta hydrolase"/>
    <property type="match status" value="1"/>
</dbReference>
<dbReference type="SUPFAM" id="SSF53474">
    <property type="entry name" value="alpha/beta-Hydrolases"/>
    <property type="match status" value="1"/>
</dbReference>
<dbReference type="STRING" id="762983.HMPREF9444_01145"/>
<name>E8LKA7_SUCHY</name>
<proteinExistence type="predicted"/>
<keyword evidence="3" id="KW-1185">Reference proteome</keyword>
<accession>E8LKA7</accession>
<comment type="caution">
    <text evidence="2">The sequence shown here is derived from an EMBL/GenBank/DDBJ whole genome shotgun (WGS) entry which is preliminary data.</text>
</comment>
<dbReference type="EMBL" id="AEVO01000053">
    <property type="protein sequence ID" value="EFY07032.1"/>
    <property type="molecule type" value="Genomic_DNA"/>
</dbReference>
<evidence type="ECO:0000313" key="3">
    <source>
        <dbReference type="Proteomes" id="UP000018458"/>
    </source>
</evidence>
<sequence>MNNKCLAVTRYGSPHGKPLCIIHGWGCDSSFLLPVAQMFRHRDVFLIDLPGYGMSKELKNIANSLEETSLALFKTLPKHCDVIAWSIGSIFTFKAANLTNSPIDKLVTICGTPRFPKDPNWPGVSYNFIMKCKSLLTPRRCNRLLKLFFRMQTEEILHGKNEFTILHSLLSQSEEIPFEVLTAGIEMMAYADVREDFTHIKIPCLHLFGRKDRFVPCALAQNMNINKMHQTYVFEHSAHSPYLTEPDLFYEKVSAFLEN</sequence>